<name>A0A1X1EW43_PANCY</name>
<dbReference type="PANTHER" id="PTHR22916:SF3">
    <property type="entry name" value="UDP-GLCNAC:BETAGAL BETA-1,3-N-ACETYLGLUCOSAMINYLTRANSFERASE-LIKE PROTEIN 1"/>
    <property type="match status" value="1"/>
</dbReference>
<dbReference type="Proteomes" id="UP000193749">
    <property type="component" value="Unassembled WGS sequence"/>
</dbReference>
<accession>A0A1X1EW43</accession>
<dbReference type="OrthoDB" id="9802649at2"/>
<evidence type="ECO:0000313" key="2">
    <source>
        <dbReference type="EMBL" id="ORM94151.1"/>
    </source>
</evidence>
<dbReference type="STRING" id="55209.HA50_12620"/>
<proteinExistence type="predicted"/>
<dbReference type="InterPro" id="IPR029044">
    <property type="entry name" value="Nucleotide-diphossugar_trans"/>
</dbReference>
<feature type="domain" description="Glycosyltransferase 2-like" evidence="1">
    <location>
        <begin position="13"/>
        <end position="119"/>
    </location>
</feature>
<reference evidence="2 3" key="1">
    <citation type="journal article" date="2017" name="Antonie Van Leeuwenhoek">
        <title>Phylogenomic resolution of the bacterial genus Pantoea and its relationship with Erwinia and Tatumella.</title>
        <authorList>
            <person name="Palmer M."/>
            <person name="Steenkamp E.T."/>
            <person name="Coetzee M.P."/>
            <person name="Chan W.Y."/>
            <person name="van Zyl E."/>
            <person name="De Maayer P."/>
            <person name="Coutinho T.A."/>
            <person name="Blom J."/>
            <person name="Smits T.H."/>
            <person name="Duffy B."/>
            <person name="Venter S.N."/>
        </authorList>
    </citation>
    <scope>NUCLEOTIDE SEQUENCE [LARGE SCALE GENOMIC DNA]</scope>
    <source>
        <strain evidence="2 3">LMG 2657</strain>
    </source>
</reference>
<protein>
    <submittedName>
        <fullName evidence="2">Glycosyl transferase</fullName>
    </submittedName>
</protein>
<evidence type="ECO:0000313" key="3">
    <source>
        <dbReference type="Proteomes" id="UP000193749"/>
    </source>
</evidence>
<dbReference type="AlphaFoldDB" id="A0A1X1EW43"/>
<dbReference type="InterPro" id="IPR001173">
    <property type="entry name" value="Glyco_trans_2-like"/>
</dbReference>
<dbReference type="RefSeq" id="WP_084875985.1">
    <property type="nucleotide sequence ID" value="NZ_JAGGMY010000001.1"/>
</dbReference>
<comment type="caution">
    <text evidence="2">The sequence shown here is derived from an EMBL/GenBank/DDBJ whole genome shotgun (WGS) entry which is preliminary data.</text>
</comment>
<dbReference type="Gene3D" id="3.90.550.10">
    <property type="entry name" value="Spore Coat Polysaccharide Biosynthesis Protein SpsA, Chain A"/>
    <property type="match status" value="1"/>
</dbReference>
<sequence length="309" mass="34765">MTNKSSSSVAILLGTYNGARFINQQLNSYKRQTYSNWSLWTSDDGSTDQGLSAIKDFALSVPQPVNLLEGPRKGVCRNFVSLINNENINASYYAFSDQDDIWINDKLERAVNWLDAVDPEIPALYCSRTELINTDGEKIGFSPDYAKPPSFANALLQNIASGNTMVFNNKARELLRQAADGEMVIHDWALYLVVTACGGHVYFDREPTVLYRQHDNNVIGNGMGLMTRMANFRKAHHGRKAAWNDTNIAMMRLIGGQMTADNQRRLNDFFAIRDSSVMQRLCLLRKSGVYHQQLAGTLTTVSYTLLNRM</sequence>
<dbReference type="CDD" id="cd04196">
    <property type="entry name" value="GT_2_like_d"/>
    <property type="match status" value="1"/>
</dbReference>
<keyword evidence="3" id="KW-1185">Reference proteome</keyword>
<dbReference type="Pfam" id="PF00535">
    <property type="entry name" value="Glycos_transf_2"/>
    <property type="match status" value="1"/>
</dbReference>
<evidence type="ECO:0000259" key="1">
    <source>
        <dbReference type="Pfam" id="PF00535"/>
    </source>
</evidence>
<organism evidence="2 3">
    <name type="scientific">Pantoea cypripedii</name>
    <name type="common">Pectobacterium cypripedii</name>
    <name type="synonym">Erwinia cypripedii</name>
    <dbReference type="NCBI Taxonomy" id="55209"/>
    <lineage>
        <taxon>Bacteria</taxon>
        <taxon>Pseudomonadati</taxon>
        <taxon>Pseudomonadota</taxon>
        <taxon>Gammaproteobacteria</taxon>
        <taxon>Enterobacterales</taxon>
        <taxon>Erwiniaceae</taxon>
        <taxon>Pantoea</taxon>
    </lineage>
</organism>
<gene>
    <name evidence="2" type="ORF">HA50_12620</name>
</gene>
<keyword evidence="2" id="KW-0808">Transferase</keyword>
<dbReference type="PANTHER" id="PTHR22916">
    <property type="entry name" value="GLYCOSYLTRANSFERASE"/>
    <property type="match status" value="1"/>
</dbReference>
<dbReference type="SUPFAM" id="SSF53448">
    <property type="entry name" value="Nucleotide-diphospho-sugar transferases"/>
    <property type="match status" value="1"/>
</dbReference>
<dbReference type="EMBL" id="MLJI01000001">
    <property type="protein sequence ID" value="ORM94151.1"/>
    <property type="molecule type" value="Genomic_DNA"/>
</dbReference>
<dbReference type="GO" id="GO:0016758">
    <property type="term" value="F:hexosyltransferase activity"/>
    <property type="evidence" value="ECO:0007669"/>
    <property type="project" value="UniProtKB-ARBA"/>
</dbReference>